<dbReference type="AlphaFoldDB" id="M7B5L4"/>
<name>M7B5L4_CHEMY</name>
<feature type="compositionally biased region" description="Gly residues" evidence="5">
    <location>
        <begin position="101"/>
        <end position="112"/>
    </location>
</feature>
<keyword evidence="8" id="KW-1185">Reference proteome</keyword>
<organism evidence="7 8">
    <name type="scientific">Chelonia mydas</name>
    <name type="common">Green sea-turtle</name>
    <name type="synonym">Chelonia agassizi</name>
    <dbReference type="NCBI Taxonomy" id="8469"/>
    <lineage>
        <taxon>Eukaryota</taxon>
        <taxon>Metazoa</taxon>
        <taxon>Chordata</taxon>
        <taxon>Craniata</taxon>
        <taxon>Vertebrata</taxon>
        <taxon>Euteleostomi</taxon>
        <taxon>Archelosauria</taxon>
        <taxon>Testudinata</taxon>
        <taxon>Testudines</taxon>
        <taxon>Cryptodira</taxon>
        <taxon>Durocryptodira</taxon>
        <taxon>Americhelydia</taxon>
        <taxon>Chelonioidea</taxon>
        <taxon>Cheloniidae</taxon>
        <taxon>Chelonia</taxon>
    </lineage>
</organism>
<dbReference type="GO" id="GO:0003677">
    <property type="term" value="F:DNA binding"/>
    <property type="evidence" value="ECO:0007669"/>
    <property type="project" value="InterPro"/>
</dbReference>
<evidence type="ECO:0000256" key="2">
    <source>
        <dbReference type="ARBA" id="ARBA00022771"/>
    </source>
</evidence>
<evidence type="ECO:0000256" key="5">
    <source>
        <dbReference type="SAM" id="MobiDB-lite"/>
    </source>
</evidence>
<feature type="domain" description="BED-type" evidence="6">
    <location>
        <begin position="227"/>
        <end position="273"/>
    </location>
</feature>
<dbReference type="InterPro" id="IPR003656">
    <property type="entry name" value="Znf_BED"/>
</dbReference>
<keyword evidence="1" id="KW-0479">Metal-binding</keyword>
<proteinExistence type="predicted"/>
<evidence type="ECO:0000256" key="4">
    <source>
        <dbReference type="PROSITE-ProRule" id="PRU00027"/>
    </source>
</evidence>
<evidence type="ECO:0000313" key="7">
    <source>
        <dbReference type="EMBL" id="EMP30800.1"/>
    </source>
</evidence>
<dbReference type="Proteomes" id="UP000031443">
    <property type="component" value="Unassembled WGS sequence"/>
</dbReference>
<protein>
    <recommendedName>
        <fullName evidence="6">BED-type domain-containing protein</fullName>
    </recommendedName>
</protein>
<dbReference type="GO" id="GO:0008270">
    <property type="term" value="F:zinc ion binding"/>
    <property type="evidence" value="ECO:0007669"/>
    <property type="project" value="UniProtKB-KW"/>
</dbReference>
<feature type="region of interest" description="Disordered" evidence="5">
    <location>
        <begin position="92"/>
        <end position="169"/>
    </location>
</feature>
<evidence type="ECO:0000259" key="6">
    <source>
        <dbReference type="PROSITE" id="PS50808"/>
    </source>
</evidence>
<accession>M7B5L4</accession>
<feature type="compositionally biased region" description="Acidic residues" evidence="5">
    <location>
        <begin position="113"/>
        <end position="122"/>
    </location>
</feature>
<gene>
    <name evidence="7" type="ORF">UY3_12071</name>
</gene>
<reference evidence="8" key="1">
    <citation type="journal article" date="2013" name="Nat. Genet.">
        <title>The draft genomes of soft-shell turtle and green sea turtle yield insights into the development and evolution of the turtle-specific body plan.</title>
        <authorList>
            <person name="Wang Z."/>
            <person name="Pascual-Anaya J."/>
            <person name="Zadissa A."/>
            <person name="Li W."/>
            <person name="Niimura Y."/>
            <person name="Huang Z."/>
            <person name="Li C."/>
            <person name="White S."/>
            <person name="Xiong Z."/>
            <person name="Fang D."/>
            <person name="Wang B."/>
            <person name="Ming Y."/>
            <person name="Chen Y."/>
            <person name="Zheng Y."/>
            <person name="Kuraku S."/>
            <person name="Pignatelli M."/>
            <person name="Herrero J."/>
            <person name="Beal K."/>
            <person name="Nozawa M."/>
            <person name="Li Q."/>
            <person name="Wang J."/>
            <person name="Zhang H."/>
            <person name="Yu L."/>
            <person name="Shigenobu S."/>
            <person name="Wang J."/>
            <person name="Liu J."/>
            <person name="Flicek P."/>
            <person name="Searle S."/>
            <person name="Wang J."/>
            <person name="Kuratani S."/>
            <person name="Yin Y."/>
            <person name="Aken B."/>
            <person name="Zhang G."/>
            <person name="Irie N."/>
        </authorList>
    </citation>
    <scope>NUCLEOTIDE SEQUENCE [LARGE SCALE GENOMIC DNA]</scope>
</reference>
<evidence type="ECO:0000313" key="8">
    <source>
        <dbReference type="Proteomes" id="UP000031443"/>
    </source>
</evidence>
<feature type="region of interest" description="Disordered" evidence="5">
    <location>
        <begin position="265"/>
        <end position="296"/>
    </location>
</feature>
<evidence type="ECO:0000256" key="3">
    <source>
        <dbReference type="ARBA" id="ARBA00022833"/>
    </source>
</evidence>
<sequence length="296" mass="32091">MRGLALKSALPGRIWGTVDAIRRYWPPRTIPERSVVTALDSTLNSDALARYTGKGLRTFESHFLFGQRGELTCTGHHAELIITGDHAVPESLKSSSMDRMGGVGGNTEVGFGGEEDEEEEEVVDRSQQGGGETSFPNSQDLFLTLDLDPVPPEPTQGGLPDPEGGEGTSVQLQEKPVNMSGDGTEILQGHLHKALLDVLPKPLQKVSGEGSLIPSSMKGKPIMAARHKRDPVWEYFNEVPLLVGQTGMCAKCKQCNKEMQGLVARRKQHHERRSVLGGSCVEDDERNMSEHAGSSG</sequence>
<dbReference type="EMBL" id="KB548240">
    <property type="protein sequence ID" value="EMP30800.1"/>
    <property type="molecule type" value="Genomic_DNA"/>
</dbReference>
<keyword evidence="2 4" id="KW-0863">Zinc-finger</keyword>
<keyword evidence="3" id="KW-0862">Zinc</keyword>
<dbReference type="PROSITE" id="PS50808">
    <property type="entry name" value="ZF_BED"/>
    <property type="match status" value="1"/>
</dbReference>
<evidence type="ECO:0000256" key="1">
    <source>
        <dbReference type="ARBA" id="ARBA00022723"/>
    </source>
</evidence>